<sequence>MESEFMQSQIEVSMAGSAMPRTILVKIMNYYGILCPIEEQNEIVSFLDQQCLKIDKILRGKETQLERIRSFKYSEIYEYVTGKKRVKEVV</sequence>
<reference evidence="3 4" key="1">
    <citation type="journal article" date="2016" name="Appl. Environ. Microbiol.">
        <title>Function and Phylogeny of Bacterial Butyryl Coenzyme A:Acetate Transferases and Their Diversity in the Proximal Colon of Swine.</title>
        <authorList>
            <person name="Trachsel J."/>
            <person name="Bayles D.O."/>
            <person name="Looft T."/>
            <person name="Levine U.Y."/>
            <person name="Allen H.K."/>
        </authorList>
    </citation>
    <scope>NUCLEOTIDE SEQUENCE [LARGE SCALE GENOMIC DNA]</scope>
    <source>
        <strain evidence="3 4">68-3-10</strain>
    </source>
</reference>
<dbReference type="STRING" id="1261640.BHK98_04485"/>
<dbReference type="GO" id="GO:0003677">
    <property type="term" value="F:DNA binding"/>
    <property type="evidence" value="ECO:0007669"/>
    <property type="project" value="UniProtKB-KW"/>
</dbReference>
<dbReference type="GO" id="GO:0009307">
    <property type="term" value="P:DNA restriction-modification system"/>
    <property type="evidence" value="ECO:0007669"/>
    <property type="project" value="UniProtKB-KW"/>
</dbReference>
<dbReference type="EMBL" id="MJIE01000001">
    <property type="protein sequence ID" value="OLR55389.1"/>
    <property type="molecule type" value="Genomic_DNA"/>
</dbReference>
<evidence type="ECO:0000256" key="1">
    <source>
        <dbReference type="ARBA" id="ARBA00022747"/>
    </source>
</evidence>
<dbReference type="RefSeq" id="WP_075712384.1">
    <property type="nucleotide sequence ID" value="NZ_MJIE01000001.1"/>
</dbReference>
<evidence type="ECO:0000313" key="4">
    <source>
        <dbReference type="Proteomes" id="UP000187404"/>
    </source>
</evidence>
<organism evidence="3 4">
    <name type="scientific">Hornefia porci</name>
    <dbReference type="NCBI Taxonomy" id="2652292"/>
    <lineage>
        <taxon>Bacteria</taxon>
        <taxon>Bacillati</taxon>
        <taxon>Bacillota</taxon>
        <taxon>Clostridia</taxon>
        <taxon>Peptostreptococcales</taxon>
        <taxon>Anaerovoracaceae</taxon>
        <taxon>Hornefia</taxon>
    </lineage>
</organism>
<dbReference type="Gene3D" id="1.10.287.1120">
    <property type="entry name" value="Bipartite methylase S protein"/>
    <property type="match status" value="1"/>
</dbReference>
<protein>
    <submittedName>
        <fullName evidence="3">Uncharacterized protein</fullName>
    </submittedName>
</protein>
<keyword evidence="4" id="KW-1185">Reference proteome</keyword>
<keyword evidence="1" id="KW-0680">Restriction system</keyword>
<keyword evidence="2" id="KW-0238">DNA-binding</keyword>
<gene>
    <name evidence="3" type="ORF">BHK98_04485</name>
</gene>
<accession>A0A1Q9JGR5</accession>
<evidence type="ECO:0000256" key="2">
    <source>
        <dbReference type="ARBA" id="ARBA00023125"/>
    </source>
</evidence>
<name>A0A1Q9JGR5_9FIRM</name>
<dbReference type="InterPro" id="IPR044946">
    <property type="entry name" value="Restrct_endonuc_typeI_TRD_sf"/>
</dbReference>
<dbReference type="Proteomes" id="UP000187404">
    <property type="component" value="Unassembled WGS sequence"/>
</dbReference>
<comment type="caution">
    <text evidence="3">The sequence shown here is derived from an EMBL/GenBank/DDBJ whole genome shotgun (WGS) entry which is preliminary data.</text>
</comment>
<evidence type="ECO:0000313" key="3">
    <source>
        <dbReference type="EMBL" id="OLR55389.1"/>
    </source>
</evidence>
<dbReference type="OrthoDB" id="9795776at2"/>
<dbReference type="SUPFAM" id="SSF116734">
    <property type="entry name" value="DNA methylase specificity domain"/>
    <property type="match status" value="1"/>
</dbReference>
<proteinExistence type="predicted"/>
<dbReference type="Gene3D" id="3.90.220.20">
    <property type="entry name" value="DNA methylase specificity domains"/>
    <property type="match status" value="1"/>
</dbReference>
<dbReference type="AlphaFoldDB" id="A0A1Q9JGR5"/>